<gene>
    <name evidence="1" type="ORF">FHS27_004892</name>
</gene>
<protein>
    <submittedName>
        <fullName evidence="1">Uncharacterized protein</fullName>
    </submittedName>
</protein>
<dbReference type="Proteomes" id="UP000536179">
    <property type="component" value="Unassembled WGS sequence"/>
</dbReference>
<name>A0A7W5E2N1_9BACT</name>
<organism evidence="1 2">
    <name type="scientific">Aporhodopirellula rubra</name>
    <dbReference type="NCBI Taxonomy" id="980271"/>
    <lineage>
        <taxon>Bacteria</taxon>
        <taxon>Pseudomonadati</taxon>
        <taxon>Planctomycetota</taxon>
        <taxon>Planctomycetia</taxon>
        <taxon>Pirellulales</taxon>
        <taxon>Pirellulaceae</taxon>
        <taxon>Aporhodopirellula</taxon>
    </lineage>
</organism>
<evidence type="ECO:0000313" key="1">
    <source>
        <dbReference type="EMBL" id="MBB3209056.1"/>
    </source>
</evidence>
<proteinExistence type="predicted"/>
<reference evidence="1 2" key="1">
    <citation type="submission" date="2020-08" db="EMBL/GenBank/DDBJ databases">
        <title>Genomic Encyclopedia of Type Strains, Phase III (KMG-III): the genomes of soil and plant-associated and newly described type strains.</title>
        <authorList>
            <person name="Whitman W."/>
        </authorList>
    </citation>
    <scope>NUCLEOTIDE SEQUENCE [LARGE SCALE GENOMIC DNA]</scope>
    <source>
        <strain evidence="1 2">CECT 8075</strain>
    </source>
</reference>
<evidence type="ECO:0000313" key="2">
    <source>
        <dbReference type="Proteomes" id="UP000536179"/>
    </source>
</evidence>
<comment type="caution">
    <text evidence="1">The sequence shown here is derived from an EMBL/GenBank/DDBJ whole genome shotgun (WGS) entry which is preliminary data.</text>
</comment>
<dbReference type="AlphaFoldDB" id="A0A7W5E2N1"/>
<dbReference type="EMBL" id="JACHXU010000020">
    <property type="protein sequence ID" value="MBB3209056.1"/>
    <property type="molecule type" value="Genomic_DNA"/>
</dbReference>
<keyword evidence="2" id="KW-1185">Reference proteome</keyword>
<accession>A0A7W5E2N1</accession>
<sequence length="67" mass="7667">MKVVLSGHEEKAKCVWCMREKETVKASFSDRMFTNASICWKCLATIVRVKAQDMVEPSSQAVTERKE</sequence>